<dbReference type="PANTHER" id="PTHR47349:SF1">
    <property type="entry name" value="AER328WP"/>
    <property type="match status" value="1"/>
</dbReference>
<dbReference type="InterPro" id="IPR058933">
    <property type="entry name" value="YMC020W-like_ab_hydrolase"/>
</dbReference>
<feature type="compositionally biased region" description="Polar residues" evidence="1">
    <location>
        <begin position="16"/>
        <end position="27"/>
    </location>
</feature>
<proteinExistence type="predicted"/>
<dbReference type="Proteomes" id="UP001151295">
    <property type="component" value="Unassembled WGS sequence"/>
</dbReference>
<feature type="region of interest" description="Disordered" evidence="1">
    <location>
        <begin position="1"/>
        <end position="27"/>
    </location>
</feature>
<protein>
    <recommendedName>
        <fullName evidence="2">YMC020W-like alpha/beta hydrolase domain-containing protein</fullName>
    </recommendedName>
</protein>
<feature type="region of interest" description="Disordered" evidence="1">
    <location>
        <begin position="422"/>
        <end position="481"/>
    </location>
</feature>
<feature type="region of interest" description="Disordered" evidence="1">
    <location>
        <begin position="284"/>
        <end position="324"/>
    </location>
</feature>
<name>A0ABQ8PMI1_9FUNG</name>
<dbReference type="InterPro" id="IPR058934">
    <property type="entry name" value="YMC020W-like"/>
</dbReference>
<organism evidence="3 4">
    <name type="scientific">Coemansia umbellata</name>
    <dbReference type="NCBI Taxonomy" id="1424467"/>
    <lineage>
        <taxon>Eukaryota</taxon>
        <taxon>Fungi</taxon>
        <taxon>Fungi incertae sedis</taxon>
        <taxon>Zoopagomycota</taxon>
        <taxon>Kickxellomycotina</taxon>
        <taxon>Kickxellomycetes</taxon>
        <taxon>Kickxellales</taxon>
        <taxon>Kickxellaceae</taxon>
        <taxon>Coemansia</taxon>
    </lineage>
</organism>
<comment type="caution">
    <text evidence="3">The sequence shown here is derived from an EMBL/GenBank/DDBJ whole genome shotgun (WGS) entry which is preliminary data.</text>
</comment>
<evidence type="ECO:0000259" key="2">
    <source>
        <dbReference type="Pfam" id="PF26147"/>
    </source>
</evidence>
<feature type="domain" description="YMC020W-like alpha/beta hydrolase" evidence="2">
    <location>
        <begin position="921"/>
        <end position="1129"/>
    </location>
</feature>
<evidence type="ECO:0000313" key="3">
    <source>
        <dbReference type="EMBL" id="KAJ1991613.1"/>
    </source>
</evidence>
<dbReference type="PANTHER" id="PTHR47349">
    <property type="entry name" value="CHROMOSOME 8, WHOLE GENOME SHOTGUN SEQUENCE"/>
    <property type="match status" value="1"/>
</dbReference>
<feature type="compositionally biased region" description="Low complexity" evidence="1">
    <location>
        <begin position="240"/>
        <end position="249"/>
    </location>
</feature>
<feature type="compositionally biased region" description="Polar residues" evidence="1">
    <location>
        <begin position="861"/>
        <end position="893"/>
    </location>
</feature>
<feature type="compositionally biased region" description="Low complexity" evidence="1">
    <location>
        <begin position="209"/>
        <end position="222"/>
    </location>
</feature>
<feature type="compositionally biased region" description="Basic and acidic residues" evidence="1">
    <location>
        <begin position="309"/>
        <end position="321"/>
    </location>
</feature>
<feature type="region of interest" description="Disordered" evidence="1">
    <location>
        <begin position="191"/>
        <end position="271"/>
    </location>
</feature>
<feature type="region of interest" description="Disordered" evidence="1">
    <location>
        <begin position="837"/>
        <end position="908"/>
    </location>
</feature>
<accession>A0ABQ8PMI1</accession>
<feature type="compositionally biased region" description="Polar residues" evidence="1">
    <location>
        <begin position="461"/>
        <end position="481"/>
    </location>
</feature>
<reference evidence="3" key="1">
    <citation type="submission" date="2022-07" db="EMBL/GenBank/DDBJ databases">
        <title>Phylogenomic reconstructions and comparative analyses of Kickxellomycotina fungi.</title>
        <authorList>
            <person name="Reynolds N.K."/>
            <person name="Stajich J.E."/>
            <person name="Barry K."/>
            <person name="Grigoriev I.V."/>
            <person name="Crous P."/>
            <person name="Smith M.E."/>
        </authorList>
    </citation>
    <scope>NUCLEOTIDE SEQUENCE</scope>
    <source>
        <strain evidence="3">BCRC 34882</strain>
    </source>
</reference>
<evidence type="ECO:0000313" key="4">
    <source>
        <dbReference type="Proteomes" id="UP001151295"/>
    </source>
</evidence>
<feature type="compositionally biased region" description="Basic and acidic residues" evidence="1">
    <location>
        <begin position="1"/>
        <end position="10"/>
    </location>
</feature>
<feature type="domain" description="YMC020W-like alpha/beta hydrolase" evidence="2">
    <location>
        <begin position="752"/>
        <end position="842"/>
    </location>
</feature>
<keyword evidence="4" id="KW-1185">Reference proteome</keyword>
<evidence type="ECO:0000256" key="1">
    <source>
        <dbReference type="SAM" id="MobiDB-lite"/>
    </source>
</evidence>
<dbReference type="Pfam" id="PF26147">
    <property type="entry name" value="AB_HYDROLASE_YMC0-YMC35"/>
    <property type="match status" value="2"/>
</dbReference>
<feature type="region of interest" description="Disordered" evidence="1">
    <location>
        <begin position="41"/>
        <end position="93"/>
    </location>
</feature>
<feature type="compositionally biased region" description="Polar residues" evidence="1">
    <location>
        <begin position="191"/>
        <end position="208"/>
    </location>
</feature>
<dbReference type="EMBL" id="JANBQD010000036">
    <property type="protein sequence ID" value="KAJ1991613.1"/>
    <property type="molecule type" value="Genomic_DNA"/>
</dbReference>
<feature type="compositionally biased region" description="Low complexity" evidence="1">
    <location>
        <begin position="894"/>
        <end position="907"/>
    </location>
</feature>
<feature type="compositionally biased region" description="Low complexity" evidence="1">
    <location>
        <begin position="427"/>
        <end position="444"/>
    </location>
</feature>
<sequence length="1238" mass="133104">MGAPSEEQRKRAVLGSMSSDAQAASSPELLSQLVSELLDFDGRPRSWSARSDSSMRRHTPSIVTAHGPRKSSAFPSSSPLASPPASLHNGSTFPNIHRRNTASSLRAASIPSSVRSSVGCVIGDGAGSLITESQPSVATTFAGDAHPVEARGQIYIQPQVTSKRATNCSDTLSLGRKKALTIMKPLAALSNSSTQSLPVNNTSTSRKNSTASATSTFCASNTVENLDMEEGENKSKATGNSSRSNSSQSTTLPDKGENKGDDKQALVKPAVDVPNKSILSLKAVSARPRKNSMPATAVVPVSAQSSPGRKSEEQQSSKQVEHNQGSYSISLWSALSRFKTATAPTNVDQQPSRESTNNLRKQAIDHLKTIEAKQKAVEASHHPSENSAAAVLKTETFPVTQKHNQSDESGDLEVTDQKSDIAEHSSDNISENVNISSSNSGSNDDPVHKSNTLDTECSPDSYASANGKTVVTQSEQKNNDASGGWLWGWIGSRSSNAAVSSKQKDSSEPAPITEPALVEQIVNVENQTTVSSAPAPADAAHDASSEDGASAEGTATFKPKSKTTATEANESGSKDSLDSSKSSNKHNAKVLGNTESDSHGHNHQQKTNMLLPDLVIGNSVLPSKLTQAHTADDNADDGSNNEPGSEHVESNPNKSRNSSIDALAPALMHKKKNTESEEYDAEKPLYKRLRTFGRTAIGSAIDMAPSWARSMLYGQHAADTLGQQHSSDDSHDSAGLTAEKIKKSMDLGATQLGRIAIIGVHGWFPTRMLQMLAGEPTGKSEKFCLMMRDALQSYLLDSHGIKIDDSDISLFPLVGEGRIEDRVELLLSQIIDTTEEPDLADVVPKESGSGSRSSSRASHADTASLQPPTSSSDVNKGKQQLKSKSPVTATAADSNNSSSGPSSKQSKMMANVLMPERSKRADVLSNADTVFVVTHSQGTPVSAMILERLLEMGIVDTTRQRVGMLAMAGISHGPLPYLKDNVVIKYIESEAARELFELMDPSSPQSQRYVAALSTILHKGVRLSCVGAWVDEVVPLYSAILQGVSHQNVYRAAYIDAPHYLDDFLTNLIVFALRLRNMGIYDHDLLIHLSEVVAGSLWGHSGHSTIYGEPAVYKLLVKWLLYSTSSVTASSIPTSTSVPTAPLWRYASSSSGDQRNACPNVSGPQIHMSYRPFNASEQLNPFYIPWIMRTLWDEPEIRQNEGLRTELQRLVKLFDQWSPETKVGKELKYRLEPVRAAI</sequence>
<gene>
    <name evidence="3" type="ORF">EDC05_003378</name>
</gene>
<feature type="compositionally biased region" description="Basic and acidic residues" evidence="1">
    <location>
        <begin position="254"/>
        <end position="265"/>
    </location>
</feature>
<feature type="region of interest" description="Disordered" evidence="1">
    <location>
        <begin position="628"/>
        <end position="658"/>
    </location>
</feature>
<feature type="region of interest" description="Disordered" evidence="1">
    <location>
        <begin position="530"/>
        <end position="604"/>
    </location>
</feature>
<feature type="compositionally biased region" description="Low complexity" evidence="1">
    <location>
        <begin position="847"/>
        <end position="857"/>
    </location>
</feature>
<feature type="compositionally biased region" description="Low complexity" evidence="1">
    <location>
        <begin position="71"/>
        <end position="87"/>
    </location>
</feature>